<evidence type="ECO:0000259" key="3">
    <source>
        <dbReference type="Pfam" id="PF13490"/>
    </source>
</evidence>
<keyword evidence="1" id="KW-0805">Transcription regulation</keyword>
<dbReference type="Proteomes" id="UP001304769">
    <property type="component" value="Unassembled WGS sequence"/>
</dbReference>
<keyword evidence="5" id="KW-1185">Reference proteome</keyword>
<sequence>MSNCQGLGDCDESRLERLYEYLDGALTAADVAEIRAHLESCAECREEHNLECMIRSAMKRSCSEQAPATLKMSILEKIHAVRGAAEAAEV</sequence>
<evidence type="ECO:0000256" key="2">
    <source>
        <dbReference type="ARBA" id="ARBA00023163"/>
    </source>
</evidence>
<protein>
    <submittedName>
        <fullName evidence="4">Mycothiol system anti-sigma-R factor</fullName>
    </submittedName>
</protein>
<dbReference type="Pfam" id="PF13490">
    <property type="entry name" value="zf-HC2"/>
    <property type="match status" value="1"/>
</dbReference>
<dbReference type="EMBL" id="JAYGGQ010000012">
    <property type="protein sequence ID" value="MEA5456056.1"/>
    <property type="molecule type" value="Genomic_DNA"/>
</dbReference>
<evidence type="ECO:0000256" key="1">
    <source>
        <dbReference type="ARBA" id="ARBA00023015"/>
    </source>
</evidence>
<reference evidence="4 5" key="1">
    <citation type="submission" date="2023-12" db="EMBL/GenBank/DDBJ databases">
        <title>Sinomonas terricola sp. nov, isolated from litchi orchard soil in Guangdong, PR China.</title>
        <authorList>
            <person name="Jiaxin W."/>
            <person name="Yang Z."/>
            <person name="Honghui Z."/>
        </authorList>
    </citation>
    <scope>NUCLEOTIDE SEQUENCE [LARGE SCALE GENOMIC DNA]</scope>
    <source>
        <strain evidence="4 5">JGH33</strain>
    </source>
</reference>
<keyword evidence="2" id="KW-0804">Transcription</keyword>
<organism evidence="4 5">
    <name type="scientific">Sinomonas terricola</name>
    <dbReference type="NCBI Taxonomy" id="3110330"/>
    <lineage>
        <taxon>Bacteria</taxon>
        <taxon>Bacillati</taxon>
        <taxon>Actinomycetota</taxon>
        <taxon>Actinomycetes</taxon>
        <taxon>Micrococcales</taxon>
        <taxon>Micrococcaceae</taxon>
        <taxon>Sinomonas</taxon>
    </lineage>
</organism>
<evidence type="ECO:0000313" key="5">
    <source>
        <dbReference type="Proteomes" id="UP001304769"/>
    </source>
</evidence>
<dbReference type="InterPro" id="IPR024020">
    <property type="entry name" value="Anit_sigma_mycothiol_RsrA"/>
</dbReference>
<accession>A0ABU5T9D2</accession>
<comment type="caution">
    <text evidence="4">The sequence shown here is derived from an EMBL/GenBank/DDBJ whole genome shotgun (WGS) entry which is preliminary data.</text>
</comment>
<dbReference type="Gene3D" id="1.10.10.1320">
    <property type="entry name" value="Anti-sigma factor, zinc-finger domain"/>
    <property type="match status" value="1"/>
</dbReference>
<evidence type="ECO:0000313" key="4">
    <source>
        <dbReference type="EMBL" id="MEA5456056.1"/>
    </source>
</evidence>
<dbReference type="InterPro" id="IPR027383">
    <property type="entry name" value="Znf_put"/>
</dbReference>
<feature type="domain" description="Putative zinc-finger" evidence="3">
    <location>
        <begin position="15"/>
        <end position="45"/>
    </location>
</feature>
<gene>
    <name evidence="4" type="primary">rsrA</name>
    <name evidence="4" type="ORF">SPF06_15075</name>
</gene>
<dbReference type="RefSeq" id="WP_323279949.1">
    <property type="nucleotide sequence ID" value="NZ_JAYGGQ010000012.1"/>
</dbReference>
<dbReference type="NCBIfam" id="TIGR03988">
    <property type="entry name" value="antisig_RsrA"/>
    <property type="match status" value="1"/>
</dbReference>
<name>A0ABU5T9D2_9MICC</name>
<dbReference type="InterPro" id="IPR041916">
    <property type="entry name" value="Anti_sigma_zinc_sf"/>
</dbReference>
<proteinExistence type="predicted"/>